<dbReference type="AlphaFoldDB" id="A0ABD6EVN0"/>
<name>A0ABD6EVN0_9BILA</name>
<comment type="caution">
    <text evidence="7">The sequence shown here is derived from an EMBL/GenBank/DDBJ whole genome shotgun (WGS) entry which is preliminary data.</text>
</comment>
<feature type="transmembrane region" description="Helical" evidence="6">
    <location>
        <begin position="104"/>
        <end position="124"/>
    </location>
</feature>
<proteinExistence type="predicted"/>
<dbReference type="SUPFAM" id="SSF103473">
    <property type="entry name" value="MFS general substrate transporter"/>
    <property type="match status" value="1"/>
</dbReference>
<dbReference type="PANTHER" id="PTHR23510">
    <property type="entry name" value="INNER MEMBRANE TRANSPORT PROTEIN YAJR"/>
    <property type="match status" value="1"/>
</dbReference>
<evidence type="ECO:0000256" key="2">
    <source>
        <dbReference type="ARBA" id="ARBA00022448"/>
    </source>
</evidence>
<gene>
    <name evidence="7" type="ORF">AB6A40_007812</name>
</gene>
<sequence>MAMFGWTKAETVKYNSILISSTGILSFIVLLFYVWTKISKRIDNRVGLLIGIAICFGFHFLTYPWEIYGPTVSERIHGNNTDDTAQSTFFDEFPWTSSTPAVNVYFYNILYVILFGIAFPLINVHLSALLTSILGPRRQGTMQGINTLFASLSRIVGPIIITYVVRISGGNFHVTCFVVMQK</sequence>
<evidence type="ECO:0000256" key="4">
    <source>
        <dbReference type="ARBA" id="ARBA00022989"/>
    </source>
</evidence>
<evidence type="ECO:0000256" key="5">
    <source>
        <dbReference type="ARBA" id="ARBA00023136"/>
    </source>
</evidence>
<accession>A0ABD6EVN0</accession>
<reference evidence="7 8" key="1">
    <citation type="submission" date="2024-08" db="EMBL/GenBank/DDBJ databases">
        <title>Gnathostoma spinigerum genome.</title>
        <authorList>
            <person name="Gonzalez-Bertolin B."/>
            <person name="Monzon S."/>
            <person name="Zaballos A."/>
            <person name="Jimenez P."/>
            <person name="Dekumyoy P."/>
            <person name="Varona S."/>
            <person name="Cuesta I."/>
            <person name="Sumanam S."/>
            <person name="Adisakwattana P."/>
            <person name="Gasser R.B."/>
            <person name="Hernandez-Gonzalez A."/>
            <person name="Young N.D."/>
            <person name="Perteguer M.J."/>
        </authorList>
    </citation>
    <scope>NUCLEOTIDE SEQUENCE [LARGE SCALE GENOMIC DNA]</scope>
    <source>
        <strain evidence="7">AL3</strain>
        <tissue evidence="7">Liver</tissue>
    </source>
</reference>
<feature type="transmembrane region" description="Helical" evidence="6">
    <location>
        <begin position="145"/>
        <end position="165"/>
    </location>
</feature>
<keyword evidence="3 6" id="KW-0812">Transmembrane</keyword>
<evidence type="ECO:0000256" key="1">
    <source>
        <dbReference type="ARBA" id="ARBA00004127"/>
    </source>
</evidence>
<dbReference type="InterPro" id="IPR051068">
    <property type="entry name" value="MFS_Domain-Containing_Protein"/>
</dbReference>
<evidence type="ECO:0000313" key="8">
    <source>
        <dbReference type="Proteomes" id="UP001608902"/>
    </source>
</evidence>
<dbReference type="PANTHER" id="PTHR23510:SF3">
    <property type="entry name" value="MAJOR FACILITATOR SUPERFAMILY DOMAIN-CONTAINING PROTEIN 8"/>
    <property type="match status" value="1"/>
</dbReference>
<keyword evidence="8" id="KW-1185">Reference proteome</keyword>
<keyword evidence="4 6" id="KW-1133">Transmembrane helix</keyword>
<evidence type="ECO:0000256" key="3">
    <source>
        <dbReference type="ARBA" id="ARBA00022692"/>
    </source>
</evidence>
<evidence type="ECO:0000313" key="7">
    <source>
        <dbReference type="EMBL" id="MFH4981103.1"/>
    </source>
</evidence>
<feature type="transmembrane region" description="Helical" evidence="6">
    <location>
        <begin position="12"/>
        <end position="34"/>
    </location>
</feature>
<keyword evidence="2" id="KW-0813">Transport</keyword>
<keyword evidence="5 6" id="KW-0472">Membrane</keyword>
<dbReference type="Gene3D" id="1.20.1250.20">
    <property type="entry name" value="MFS general substrate transporter like domains"/>
    <property type="match status" value="1"/>
</dbReference>
<dbReference type="GO" id="GO:0012505">
    <property type="term" value="C:endomembrane system"/>
    <property type="evidence" value="ECO:0007669"/>
    <property type="project" value="UniProtKB-SubCell"/>
</dbReference>
<protein>
    <submittedName>
        <fullName evidence="7">Uncharacterized protein</fullName>
    </submittedName>
</protein>
<dbReference type="InterPro" id="IPR036259">
    <property type="entry name" value="MFS_trans_sf"/>
</dbReference>
<dbReference type="Proteomes" id="UP001608902">
    <property type="component" value="Unassembled WGS sequence"/>
</dbReference>
<dbReference type="EMBL" id="JBGFUD010006609">
    <property type="protein sequence ID" value="MFH4981103.1"/>
    <property type="molecule type" value="Genomic_DNA"/>
</dbReference>
<feature type="transmembrane region" description="Helical" evidence="6">
    <location>
        <begin position="46"/>
        <end position="65"/>
    </location>
</feature>
<comment type="subcellular location">
    <subcellularLocation>
        <location evidence="1">Endomembrane system</location>
        <topology evidence="1">Multi-pass membrane protein</topology>
    </subcellularLocation>
</comment>
<organism evidence="7 8">
    <name type="scientific">Gnathostoma spinigerum</name>
    <dbReference type="NCBI Taxonomy" id="75299"/>
    <lineage>
        <taxon>Eukaryota</taxon>
        <taxon>Metazoa</taxon>
        <taxon>Ecdysozoa</taxon>
        <taxon>Nematoda</taxon>
        <taxon>Chromadorea</taxon>
        <taxon>Rhabditida</taxon>
        <taxon>Spirurina</taxon>
        <taxon>Gnathostomatomorpha</taxon>
        <taxon>Gnathostomatoidea</taxon>
        <taxon>Gnathostomatidae</taxon>
        <taxon>Gnathostoma</taxon>
    </lineage>
</organism>
<evidence type="ECO:0000256" key="6">
    <source>
        <dbReference type="SAM" id="Phobius"/>
    </source>
</evidence>